<reference evidence="1 2" key="1">
    <citation type="submission" date="2018-05" db="EMBL/GenBank/DDBJ databases">
        <title>Leucothrix arctica sp. nov., isolated from Arctic seawater.</title>
        <authorList>
            <person name="Choi A."/>
            <person name="Baek K."/>
        </authorList>
    </citation>
    <scope>NUCLEOTIDE SEQUENCE [LARGE SCALE GENOMIC DNA]</scope>
    <source>
        <strain evidence="1 2">IMCC9719</strain>
    </source>
</reference>
<dbReference type="NCBIfam" id="TIGR01509">
    <property type="entry name" value="HAD-SF-IA-v3"/>
    <property type="match status" value="1"/>
</dbReference>
<name>A0A317C6P0_9GAMM</name>
<proteinExistence type="predicted"/>
<dbReference type="SFLD" id="SFLDG01129">
    <property type="entry name" value="C1.5:_HAD__Beta-PGM__Phosphata"/>
    <property type="match status" value="1"/>
</dbReference>
<dbReference type="InterPro" id="IPR041492">
    <property type="entry name" value="HAD_2"/>
</dbReference>
<dbReference type="InterPro" id="IPR036412">
    <property type="entry name" value="HAD-like_sf"/>
</dbReference>
<accession>A0A317C6P0</accession>
<dbReference type="SUPFAM" id="SSF56784">
    <property type="entry name" value="HAD-like"/>
    <property type="match status" value="1"/>
</dbReference>
<dbReference type="Gene3D" id="1.10.150.240">
    <property type="entry name" value="Putative phosphatase, domain 2"/>
    <property type="match status" value="1"/>
</dbReference>
<sequence length="216" mass="23703">MKQFKAAIFDMDGLLIDSEKIAVKLFNETCDHFKLGNHHDVVISCIGTNATLSKEIIRKGLPEGTDIDLFHEHWHATYKHRLTTQPIPVKHGAQLLLEHLRSLGIPIAVATSTKTEMAKTKLSAIELIDYFDIIVGGDQVEHSKPRPEIYLRAASLLNVAATDCIAFEDSANGVKAGVAANMTVVQIPDLIAPTEELLALGHLVLGSLEEVISYKF</sequence>
<dbReference type="SFLD" id="SFLDG01135">
    <property type="entry name" value="C1.5.6:_HAD__Beta-PGM__Phospha"/>
    <property type="match status" value="1"/>
</dbReference>
<dbReference type="Proteomes" id="UP000245506">
    <property type="component" value="Unassembled WGS sequence"/>
</dbReference>
<comment type="caution">
    <text evidence="1">The sequence shown here is derived from an EMBL/GenBank/DDBJ whole genome shotgun (WGS) entry which is preliminary data.</text>
</comment>
<dbReference type="InterPro" id="IPR023214">
    <property type="entry name" value="HAD_sf"/>
</dbReference>
<dbReference type="RefSeq" id="WP_109826500.1">
    <property type="nucleotide sequence ID" value="NZ_QGKL01000042.1"/>
</dbReference>
<protein>
    <submittedName>
        <fullName evidence="1">Phosphatase</fullName>
    </submittedName>
</protein>
<dbReference type="Pfam" id="PF13419">
    <property type="entry name" value="HAD_2"/>
    <property type="match status" value="1"/>
</dbReference>
<keyword evidence="2" id="KW-1185">Reference proteome</keyword>
<dbReference type="EMBL" id="QGKL01000042">
    <property type="protein sequence ID" value="PWQ93977.1"/>
    <property type="molecule type" value="Genomic_DNA"/>
</dbReference>
<evidence type="ECO:0000313" key="2">
    <source>
        <dbReference type="Proteomes" id="UP000245506"/>
    </source>
</evidence>
<dbReference type="InterPro" id="IPR006439">
    <property type="entry name" value="HAD-SF_hydro_IA"/>
</dbReference>
<organism evidence="1 2">
    <name type="scientific">Leucothrix arctica</name>
    <dbReference type="NCBI Taxonomy" id="1481894"/>
    <lineage>
        <taxon>Bacteria</taxon>
        <taxon>Pseudomonadati</taxon>
        <taxon>Pseudomonadota</taxon>
        <taxon>Gammaproteobacteria</taxon>
        <taxon>Thiotrichales</taxon>
        <taxon>Thiotrichaceae</taxon>
        <taxon>Leucothrix</taxon>
    </lineage>
</organism>
<dbReference type="CDD" id="cd07505">
    <property type="entry name" value="HAD_BPGM-like"/>
    <property type="match status" value="1"/>
</dbReference>
<dbReference type="PANTHER" id="PTHR18901:SF38">
    <property type="entry name" value="PSEUDOURIDINE-5'-PHOSPHATASE"/>
    <property type="match status" value="1"/>
</dbReference>
<dbReference type="SFLD" id="SFLDS00003">
    <property type="entry name" value="Haloacid_Dehalogenase"/>
    <property type="match status" value="1"/>
</dbReference>
<gene>
    <name evidence="1" type="ORF">DKT75_20500</name>
</gene>
<evidence type="ECO:0000313" key="1">
    <source>
        <dbReference type="EMBL" id="PWQ93977.1"/>
    </source>
</evidence>
<dbReference type="OrthoDB" id="9800058at2"/>
<dbReference type="AlphaFoldDB" id="A0A317C6P0"/>
<dbReference type="InterPro" id="IPR023198">
    <property type="entry name" value="PGP-like_dom2"/>
</dbReference>
<dbReference type="PANTHER" id="PTHR18901">
    <property type="entry name" value="2-DEOXYGLUCOSE-6-PHOSPHATE PHOSPHATASE 2"/>
    <property type="match status" value="1"/>
</dbReference>
<dbReference type="Gene3D" id="3.40.50.1000">
    <property type="entry name" value="HAD superfamily/HAD-like"/>
    <property type="match status" value="1"/>
</dbReference>